<keyword evidence="4" id="KW-0050">Antiport</keyword>
<feature type="transmembrane region" description="Helical" evidence="9">
    <location>
        <begin position="332"/>
        <end position="351"/>
    </location>
</feature>
<keyword evidence="7" id="KW-0406">Ion transport</keyword>
<feature type="transmembrane region" description="Helical" evidence="9">
    <location>
        <begin position="425"/>
        <end position="446"/>
    </location>
</feature>
<dbReference type="PANTHER" id="PTHR42751:SF3">
    <property type="entry name" value="SODIUM_GLUTAMATE SYMPORTER"/>
    <property type="match status" value="1"/>
</dbReference>
<feature type="transmembrane region" description="Helical" evidence="9">
    <location>
        <begin position="119"/>
        <end position="138"/>
    </location>
</feature>
<feature type="domain" description="Cation/H+ exchanger transmembrane" evidence="10">
    <location>
        <begin position="14"/>
        <end position="376"/>
    </location>
</feature>
<evidence type="ECO:0000313" key="12">
    <source>
        <dbReference type="Proteomes" id="UP000577346"/>
    </source>
</evidence>
<dbReference type="EMBL" id="JACGDA010000001">
    <property type="protein sequence ID" value="MBA6146183.1"/>
    <property type="molecule type" value="Genomic_DNA"/>
</dbReference>
<feature type="transmembrane region" description="Helical" evidence="9">
    <location>
        <begin position="514"/>
        <end position="538"/>
    </location>
</feature>
<evidence type="ECO:0000256" key="7">
    <source>
        <dbReference type="ARBA" id="ARBA00023065"/>
    </source>
</evidence>
<dbReference type="RefSeq" id="WP_154211358.1">
    <property type="nucleotide sequence ID" value="NZ_JACGDA010000001.1"/>
</dbReference>
<feature type="transmembrane region" description="Helical" evidence="9">
    <location>
        <begin position="544"/>
        <end position="564"/>
    </location>
</feature>
<evidence type="ECO:0000256" key="2">
    <source>
        <dbReference type="ARBA" id="ARBA00005551"/>
    </source>
</evidence>
<evidence type="ECO:0000256" key="4">
    <source>
        <dbReference type="ARBA" id="ARBA00022449"/>
    </source>
</evidence>
<evidence type="ECO:0000256" key="3">
    <source>
        <dbReference type="ARBA" id="ARBA00022448"/>
    </source>
</evidence>
<protein>
    <submittedName>
        <fullName evidence="11">Cation:proton antiporter</fullName>
    </submittedName>
</protein>
<feature type="transmembrane region" description="Helical" evidence="9">
    <location>
        <begin position="31"/>
        <end position="52"/>
    </location>
</feature>
<dbReference type="InterPro" id="IPR006153">
    <property type="entry name" value="Cation/H_exchanger_TM"/>
</dbReference>
<feature type="transmembrane region" description="Helical" evidence="9">
    <location>
        <begin position="58"/>
        <end position="75"/>
    </location>
</feature>
<evidence type="ECO:0000259" key="10">
    <source>
        <dbReference type="Pfam" id="PF00999"/>
    </source>
</evidence>
<keyword evidence="3" id="KW-0813">Transport</keyword>
<gene>
    <name evidence="11" type="ORF">H4C15_01455</name>
</gene>
<feature type="transmembrane region" description="Helical" evidence="9">
    <location>
        <begin position="357"/>
        <end position="377"/>
    </location>
</feature>
<evidence type="ECO:0000256" key="9">
    <source>
        <dbReference type="SAM" id="Phobius"/>
    </source>
</evidence>
<dbReference type="Gene3D" id="1.20.1530.20">
    <property type="match status" value="1"/>
</dbReference>
<feature type="transmembrane region" description="Helical" evidence="9">
    <location>
        <begin position="466"/>
        <end position="484"/>
    </location>
</feature>
<evidence type="ECO:0000313" key="11">
    <source>
        <dbReference type="EMBL" id="MBA6146183.1"/>
    </source>
</evidence>
<evidence type="ECO:0000256" key="6">
    <source>
        <dbReference type="ARBA" id="ARBA00022989"/>
    </source>
</evidence>
<accession>A0A7W2LSC9</accession>
<sequence>MHAISFIQDLAVIMLVAGVVTILFHRLKQPVVLGYIVAGFIIGPHTPPFGLIHDEDTIKTLAELGVIFLMFCLGLEFSLRKLFRVGATAFIAAFLEIVLMIWIGFEIGRWFGWNTMDSLFLGAILAISSTTIIVKALNDLKMKNERFAQLIFGVLIVEDILGIGIIALLSGIAVSGTVSSGEVFSTVGKLSLFMIVALVIGILLVPRLLAYVARFESNEMLLITVLGLCFGFCLLVVKLEYSMVLGAFLIGAIMAESRQLLKIERLIEPVRDLFSAIFFVAIGLMIDPQVLVEYAWPIVVITLAVVLGKMVSCGMGAFIAGNDGRTSLRVGMGLSQIGEFSFIIAALGMTLQVTSDFLYPVAVAVSAITTLLTPYLIRAADPLSQKLGNVVPGRLARVLSLYGEWLRNIQPQGEGAMLAAMIRRILLQVGVNLALVIAIFFSGGYFAGRIGNWLSEWVSDISQQKAMIWGAALLLSLPFLIAAYRKLKALSMLLAEMGVKPEMAGRHTQRVRRVIAEVIPLLSLLVIFLLLSALSASILPTNELLLVIAVVAAVVVALLWRWLIRVHTRMQIALLETLENSRENSH</sequence>
<comment type="caution">
    <text evidence="11">The sequence shown here is derived from an EMBL/GenBank/DDBJ whole genome shotgun (WGS) entry which is preliminary data.</text>
</comment>
<comment type="similarity">
    <text evidence="2">Belongs to the monovalent cation:proton antiporter 2 (CPA2) transporter (TC 2.A.37) family.</text>
</comment>
<feature type="transmembrane region" description="Helical" evidence="9">
    <location>
        <begin position="298"/>
        <end position="320"/>
    </location>
</feature>
<dbReference type="GO" id="GO:1902600">
    <property type="term" value="P:proton transmembrane transport"/>
    <property type="evidence" value="ECO:0007669"/>
    <property type="project" value="InterPro"/>
</dbReference>
<feature type="transmembrane region" description="Helical" evidence="9">
    <location>
        <begin position="220"/>
        <end position="237"/>
    </location>
</feature>
<feature type="transmembrane region" description="Helical" evidence="9">
    <location>
        <begin position="192"/>
        <end position="213"/>
    </location>
</feature>
<dbReference type="Pfam" id="PF00999">
    <property type="entry name" value="Na_H_Exchanger"/>
    <property type="match status" value="1"/>
</dbReference>
<dbReference type="Proteomes" id="UP000577346">
    <property type="component" value="Unassembled WGS sequence"/>
</dbReference>
<evidence type="ECO:0000256" key="5">
    <source>
        <dbReference type="ARBA" id="ARBA00022692"/>
    </source>
</evidence>
<dbReference type="InterPro" id="IPR038770">
    <property type="entry name" value="Na+/solute_symporter_sf"/>
</dbReference>
<proteinExistence type="inferred from homology"/>
<feature type="transmembrane region" description="Helical" evidence="9">
    <location>
        <begin position="273"/>
        <end position="292"/>
    </location>
</feature>
<dbReference type="GO" id="GO:0015297">
    <property type="term" value="F:antiporter activity"/>
    <property type="evidence" value="ECO:0007669"/>
    <property type="project" value="UniProtKB-KW"/>
</dbReference>
<dbReference type="PANTHER" id="PTHR42751">
    <property type="entry name" value="SODIUM/HYDROGEN EXCHANGER FAMILY/TRKA DOMAIN PROTEIN"/>
    <property type="match status" value="1"/>
</dbReference>
<keyword evidence="5 9" id="KW-0812">Transmembrane</keyword>
<name>A0A7W2LSC9_9PSED</name>
<keyword evidence="6 9" id="KW-1133">Transmembrane helix</keyword>
<feature type="transmembrane region" description="Helical" evidence="9">
    <location>
        <begin position="82"/>
        <end position="107"/>
    </location>
</feature>
<feature type="transmembrane region" description="Helical" evidence="9">
    <location>
        <begin position="243"/>
        <end position="261"/>
    </location>
</feature>
<dbReference type="GO" id="GO:0016020">
    <property type="term" value="C:membrane"/>
    <property type="evidence" value="ECO:0007669"/>
    <property type="project" value="UniProtKB-SubCell"/>
</dbReference>
<comment type="subcellular location">
    <subcellularLocation>
        <location evidence="1">Membrane</location>
        <topology evidence="1">Multi-pass membrane protein</topology>
    </subcellularLocation>
</comment>
<feature type="transmembrane region" description="Helical" evidence="9">
    <location>
        <begin position="6"/>
        <end position="24"/>
    </location>
</feature>
<keyword evidence="8 9" id="KW-0472">Membrane</keyword>
<organism evidence="11 12">
    <name type="scientific">Pseudomonas juntendi</name>
    <dbReference type="NCBI Taxonomy" id="2666183"/>
    <lineage>
        <taxon>Bacteria</taxon>
        <taxon>Pseudomonadati</taxon>
        <taxon>Pseudomonadota</taxon>
        <taxon>Gammaproteobacteria</taxon>
        <taxon>Pseudomonadales</taxon>
        <taxon>Pseudomonadaceae</taxon>
        <taxon>Pseudomonas</taxon>
    </lineage>
</organism>
<evidence type="ECO:0000256" key="1">
    <source>
        <dbReference type="ARBA" id="ARBA00004141"/>
    </source>
</evidence>
<feature type="transmembrane region" description="Helical" evidence="9">
    <location>
        <begin position="150"/>
        <end position="172"/>
    </location>
</feature>
<reference evidence="11 12" key="1">
    <citation type="submission" date="2020-07" db="EMBL/GenBank/DDBJ databases">
        <title>Diversity of carbapenemase encoding genes among Pseudomonas putida group clinical isolates in a tertiary Brazilian hospital.</title>
        <authorList>
            <person name="Alberto-Lei F."/>
            <person name="Nodari C.S."/>
            <person name="Streling A.P."/>
            <person name="Paulino J.T."/>
            <person name="Bessa-Neto F.O."/>
            <person name="Cayo R."/>
            <person name="Gales A.C."/>
        </authorList>
    </citation>
    <scope>NUCLEOTIDE SEQUENCE [LARGE SCALE GENOMIC DNA]</scope>
    <source>
        <strain evidence="11 12">11213</strain>
    </source>
</reference>
<dbReference type="AlphaFoldDB" id="A0A7W2LSC9"/>
<evidence type="ECO:0000256" key="8">
    <source>
        <dbReference type="ARBA" id="ARBA00023136"/>
    </source>
</evidence>